<keyword evidence="4" id="KW-0238">DNA-binding</keyword>
<keyword evidence="3" id="KW-0805">Transcription regulation</keyword>
<evidence type="ECO:0000256" key="1">
    <source>
        <dbReference type="ARBA" id="ARBA00008213"/>
    </source>
</evidence>
<evidence type="ECO:0000256" key="5">
    <source>
        <dbReference type="ARBA" id="ARBA00023163"/>
    </source>
</evidence>
<evidence type="ECO:0000313" key="9">
    <source>
        <dbReference type="EMBL" id="GHO45784.1"/>
    </source>
</evidence>
<dbReference type="GO" id="GO:0003677">
    <property type="term" value="F:DNA binding"/>
    <property type="evidence" value="ECO:0007669"/>
    <property type="project" value="UniProtKB-KW"/>
</dbReference>
<proteinExistence type="inferred from homology"/>
<dbReference type="SUPFAM" id="SSF46557">
    <property type="entry name" value="GreA transcript cleavage protein, N-terminal domain"/>
    <property type="match status" value="1"/>
</dbReference>
<evidence type="ECO:0000256" key="4">
    <source>
        <dbReference type="ARBA" id="ARBA00023125"/>
    </source>
</evidence>
<dbReference type="AlphaFoldDB" id="A0A8J3I5K4"/>
<name>A0A8J3I5K4_9CHLR</name>
<dbReference type="Proteomes" id="UP000612362">
    <property type="component" value="Unassembled WGS sequence"/>
</dbReference>
<keyword evidence="10" id="KW-1185">Reference proteome</keyword>
<accession>A0A8J3I5K4</accession>
<protein>
    <recommendedName>
        <fullName evidence="2">Transcription elongation factor GreA</fullName>
    </recommendedName>
    <alternativeName>
        <fullName evidence="6">Transcript cleavage factor GreA</fullName>
    </alternativeName>
</protein>
<dbReference type="EMBL" id="BNJF01000002">
    <property type="protein sequence ID" value="GHO45784.1"/>
    <property type="molecule type" value="Genomic_DNA"/>
</dbReference>
<dbReference type="GO" id="GO:0032784">
    <property type="term" value="P:regulation of DNA-templated transcription elongation"/>
    <property type="evidence" value="ECO:0007669"/>
    <property type="project" value="InterPro"/>
</dbReference>
<dbReference type="Gene3D" id="1.10.287.180">
    <property type="entry name" value="Transcription elongation factor, GreA/GreB, N-terminal domain"/>
    <property type="match status" value="1"/>
</dbReference>
<evidence type="ECO:0000313" key="10">
    <source>
        <dbReference type="Proteomes" id="UP000612362"/>
    </source>
</evidence>
<gene>
    <name evidence="9" type="ORF">KSX_39470</name>
</gene>
<feature type="compositionally biased region" description="Polar residues" evidence="7">
    <location>
        <begin position="10"/>
        <end position="20"/>
    </location>
</feature>
<comment type="similarity">
    <text evidence="1">Belongs to the GreA/GreB family.</text>
</comment>
<evidence type="ECO:0000256" key="3">
    <source>
        <dbReference type="ARBA" id="ARBA00023015"/>
    </source>
</evidence>
<dbReference type="InterPro" id="IPR036805">
    <property type="entry name" value="Tscrpt_elong_fac_GreA/B_N_sf"/>
</dbReference>
<evidence type="ECO:0000256" key="2">
    <source>
        <dbReference type="ARBA" id="ARBA00013729"/>
    </source>
</evidence>
<reference evidence="9" key="1">
    <citation type="submission" date="2020-10" db="EMBL/GenBank/DDBJ databases">
        <title>Taxonomic study of unclassified bacteria belonging to the class Ktedonobacteria.</title>
        <authorList>
            <person name="Yabe S."/>
            <person name="Wang C.M."/>
            <person name="Zheng Y."/>
            <person name="Sakai Y."/>
            <person name="Cavaletti L."/>
            <person name="Monciardini P."/>
            <person name="Donadio S."/>
        </authorList>
    </citation>
    <scope>NUCLEOTIDE SEQUENCE</scope>
    <source>
        <strain evidence="9">SOSP1-1</strain>
    </source>
</reference>
<dbReference type="RefSeq" id="WP_220195211.1">
    <property type="nucleotide sequence ID" value="NZ_BNJF01000002.1"/>
</dbReference>
<dbReference type="InterPro" id="IPR022691">
    <property type="entry name" value="Tscrpt_elong_fac_GreA/B_N"/>
</dbReference>
<comment type="caution">
    <text evidence="9">The sequence shown here is derived from an EMBL/GenBank/DDBJ whole genome shotgun (WGS) entry which is preliminary data.</text>
</comment>
<evidence type="ECO:0000259" key="8">
    <source>
        <dbReference type="Pfam" id="PF03449"/>
    </source>
</evidence>
<feature type="region of interest" description="Disordered" evidence="7">
    <location>
        <begin position="1"/>
        <end position="20"/>
    </location>
</feature>
<organism evidence="9 10">
    <name type="scientific">Ktedonospora formicarum</name>
    <dbReference type="NCBI Taxonomy" id="2778364"/>
    <lineage>
        <taxon>Bacteria</taxon>
        <taxon>Bacillati</taxon>
        <taxon>Chloroflexota</taxon>
        <taxon>Ktedonobacteria</taxon>
        <taxon>Ktedonobacterales</taxon>
        <taxon>Ktedonobacteraceae</taxon>
        <taxon>Ktedonospora</taxon>
    </lineage>
</organism>
<dbReference type="FunFam" id="1.10.287.180:FF:000001">
    <property type="entry name" value="Transcription elongation factor GreA"/>
    <property type="match status" value="1"/>
</dbReference>
<dbReference type="Pfam" id="PF03449">
    <property type="entry name" value="GreA_GreB_N"/>
    <property type="match status" value="1"/>
</dbReference>
<sequence length="79" mass="9258">MENESEQRNNRLTPEKQTQLKKQLDDLIQVKRKEVADYIRDAEKAGVREGAEYEDALSEQALIEKQIKELENLLEKAEE</sequence>
<keyword evidence="5" id="KW-0804">Transcription</keyword>
<evidence type="ECO:0000256" key="7">
    <source>
        <dbReference type="SAM" id="MobiDB-lite"/>
    </source>
</evidence>
<evidence type="ECO:0000256" key="6">
    <source>
        <dbReference type="ARBA" id="ARBA00030776"/>
    </source>
</evidence>
<feature type="domain" description="Transcription elongation factor GreA/GreB N-terminal" evidence="8">
    <location>
        <begin position="11"/>
        <end position="78"/>
    </location>
</feature>